<gene>
    <name evidence="1" type="ORF">R1sor_012632</name>
</gene>
<organism evidence="1 2">
    <name type="scientific">Riccia sorocarpa</name>
    <dbReference type="NCBI Taxonomy" id="122646"/>
    <lineage>
        <taxon>Eukaryota</taxon>
        <taxon>Viridiplantae</taxon>
        <taxon>Streptophyta</taxon>
        <taxon>Embryophyta</taxon>
        <taxon>Marchantiophyta</taxon>
        <taxon>Marchantiopsida</taxon>
        <taxon>Marchantiidae</taxon>
        <taxon>Marchantiales</taxon>
        <taxon>Ricciaceae</taxon>
        <taxon>Riccia</taxon>
    </lineage>
</organism>
<dbReference type="InterPro" id="IPR050796">
    <property type="entry name" value="SCF_F-box_component"/>
</dbReference>
<dbReference type="EMBL" id="JBJQOH010000002">
    <property type="protein sequence ID" value="KAL3698556.1"/>
    <property type="molecule type" value="Genomic_DNA"/>
</dbReference>
<evidence type="ECO:0000313" key="1">
    <source>
        <dbReference type="EMBL" id="KAL3698556.1"/>
    </source>
</evidence>
<dbReference type="Proteomes" id="UP001633002">
    <property type="component" value="Unassembled WGS sequence"/>
</dbReference>
<comment type="caution">
    <text evidence="1">The sequence shown here is derived from an EMBL/GenBank/DDBJ whole genome shotgun (WGS) entry which is preliminary data.</text>
</comment>
<dbReference type="SUPFAM" id="SSF81383">
    <property type="entry name" value="F-box domain"/>
    <property type="match status" value="1"/>
</dbReference>
<sequence>MDPEVWKYLPDHEEILRLILCRVSWDTNLRLRSVSKGFYATLSEPSVFTWSSMLTDTSFYTDHSSLKWVDGDIDAEHLDQSHADAVCFFSPLRSAEREPADFAFSSSESLTYAVVNFELQRWCTLPPLGDLPFGNLNDFTVSGVAKGLLLLERTMPEGRHSDYSLLDTYELDRFLFNPVTKGFIKLPVVPNIKGLVKNQFRMIMAVENELLTVVAVEFSLYLQPGLPRILIWHQGSQDWVLLPTTILPVHNTMFLWFGTNAVFVGGELFLHVETEEGVYGERPMGERVFSFGSRACAINPELIWNCNNIVDAKTHLFHHSGALKRLELEVVTAGGRRFRQRTSGCSINLCTFNNSSRNWQEKESIGMPRHLLESVFKSSEVAGVFGDVLCIRNLDEHAVFILYNFLTKQWCRCYAKELVEYAEIDHGIFFLWSPTRYDSWQIAPSGTGEAGRDSRLGVYAVRASHCLCSLVELGGINVLVICANSESVTVMCCLSFGHQFLVEVTVEAREIS</sequence>
<name>A0ABD3I510_9MARC</name>
<dbReference type="AlphaFoldDB" id="A0ABD3I510"/>
<dbReference type="InterPro" id="IPR036047">
    <property type="entry name" value="F-box-like_dom_sf"/>
</dbReference>
<dbReference type="PANTHER" id="PTHR31672:SF13">
    <property type="entry name" value="F-BOX PROTEIN CPR30-LIKE"/>
    <property type="match status" value="1"/>
</dbReference>
<protein>
    <recommendedName>
        <fullName evidence="3">F-box domain-containing protein</fullName>
    </recommendedName>
</protein>
<accession>A0ABD3I510</accession>
<evidence type="ECO:0008006" key="3">
    <source>
        <dbReference type="Google" id="ProtNLM"/>
    </source>
</evidence>
<dbReference type="PANTHER" id="PTHR31672">
    <property type="entry name" value="BNACNNG10540D PROTEIN"/>
    <property type="match status" value="1"/>
</dbReference>
<reference evidence="1 2" key="1">
    <citation type="submission" date="2024-09" db="EMBL/GenBank/DDBJ databases">
        <title>Chromosome-scale assembly of Riccia sorocarpa.</title>
        <authorList>
            <person name="Paukszto L."/>
        </authorList>
    </citation>
    <scope>NUCLEOTIDE SEQUENCE [LARGE SCALE GENOMIC DNA]</scope>
    <source>
        <strain evidence="1">LP-2024</strain>
        <tissue evidence="1">Aerial parts of the thallus</tissue>
    </source>
</reference>
<evidence type="ECO:0000313" key="2">
    <source>
        <dbReference type="Proteomes" id="UP001633002"/>
    </source>
</evidence>
<proteinExistence type="predicted"/>
<keyword evidence="2" id="KW-1185">Reference proteome</keyword>